<name>A0ABS1JM92_9BURK</name>
<dbReference type="EMBL" id="JAEQND010000004">
    <property type="protein sequence ID" value="MBL0424996.1"/>
    <property type="molecule type" value="Genomic_DNA"/>
</dbReference>
<evidence type="ECO:0000313" key="1">
    <source>
        <dbReference type="EMBL" id="MBL0424996.1"/>
    </source>
</evidence>
<evidence type="ECO:0008006" key="3">
    <source>
        <dbReference type="Google" id="ProtNLM"/>
    </source>
</evidence>
<gene>
    <name evidence="1" type="ORF">JI746_07750</name>
</gene>
<accession>A0ABS1JM92</accession>
<reference evidence="1 2" key="1">
    <citation type="journal article" date="2017" name="Int. J. Syst. Evol. Microbiol.">
        <title>Ramlibacter alkalitolerans sp. nov., alkali-tolerant bacterium isolated from soil of ginseng.</title>
        <authorList>
            <person name="Lee D.H."/>
            <person name="Cha C.J."/>
        </authorList>
    </citation>
    <scope>NUCLEOTIDE SEQUENCE [LARGE SCALE GENOMIC DNA]</scope>
    <source>
        <strain evidence="1 2">KACC 19305</strain>
    </source>
</reference>
<comment type="caution">
    <text evidence="1">The sequence shown here is derived from an EMBL/GenBank/DDBJ whole genome shotgun (WGS) entry which is preliminary data.</text>
</comment>
<dbReference type="RefSeq" id="WP_201688246.1">
    <property type="nucleotide sequence ID" value="NZ_JAEQND010000004.1"/>
</dbReference>
<evidence type="ECO:0000313" key="2">
    <source>
        <dbReference type="Proteomes" id="UP000622707"/>
    </source>
</evidence>
<proteinExistence type="predicted"/>
<sequence length="105" mass="11343">MATRTPPRFVPTLTEVVQSGAAPLAPALGTLPALTQDQLAQRVLQRVELTLDTRLRETIAAVILEHTSALTPLLRERVESIVREVVAEALADELQARQRAAGANV</sequence>
<organism evidence="1 2">
    <name type="scientific">Ramlibacter alkalitolerans</name>
    <dbReference type="NCBI Taxonomy" id="2039631"/>
    <lineage>
        <taxon>Bacteria</taxon>
        <taxon>Pseudomonadati</taxon>
        <taxon>Pseudomonadota</taxon>
        <taxon>Betaproteobacteria</taxon>
        <taxon>Burkholderiales</taxon>
        <taxon>Comamonadaceae</taxon>
        <taxon>Ramlibacter</taxon>
    </lineage>
</organism>
<dbReference type="Proteomes" id="UP000622707">
    <property type="component" value="Unassembled WGS sequence"/>
</dbReference>
<keyword evidence="2" id="KW-1185">Reference proteome</keyword>
<protein>
    <recommendedName>
        <fullName evidence="3">DUF2486 family protein</fullName>
    </recommendedName>
</protein>